<keyword evidence="1" id="KW-0378">Hydrolase</keyword>
<accession>A0A7H0GJC6</accession>
<dbReference type="Proteomes" id="UP000516028">
    <property type="component" value="Chromosome"/>
</dbReference>
<evidence type="ECO:0000313" key="2">
    <source>
        <dbReference type="Proteomes" id="UP000516028"/>
    </source>
</evidence>
<dbReference type="KEGG" id="daer:H9K75_20955"/>
<keyword evidence="1" id="KW-0540">Nuclease</keyword>
<gene>
    <name evidence="1" type="ORF">H9K75_20955</name>
</gene>
<organism evidence="1 2">
    <name type="scientific">Diaphorobacter aerolatus</name>
    <dbReference type="NCBI Taxonomy" id="1288495"/>
    <lineage>
        <taxon>Bacteria</taxon>
        <taxon>Pseudomonadati</taxon>
        <taxon>Pseudomonadota</taxon>
        <taxon>Betaproteobacteria</taxon>
        <taxon>Burkholderiales</taxon>
        <taxon>Comamonadaceae</taxon>
        <taxon>Diaphorobacter</taxon>
    </lineage>
</organism>
<reference evidence="1 2" key="1">
    <citation type="submission" date="2020-08" db="EMBL/GenBank/DDBJ databases">
        <title>Genome sequence of Diaphorobacter aerolatus KACC 16536T.</title>
        <authorList>
            <person name="Hyun D.-W."/>
            <person name="Bae J.-W."/>
        </authorList>
    </citation>
    <scope>NUCLEOTIDE SEQUENCE [LARGE SCALE GENOMIC DNA]</scope>
    <source>
        <strain evidence="1 2">KACC 16536</strain>
    </source>
</reference>
<dbReference type="AlphaFoldDB" id="A0A7H0GJC6"/>
<dbReference type="RefSeq" id="WP_187723990.1">
    <property type="nucleotide sequence ID" value="NZ_CP060783.1"/>
</dbReference>
<proteinExistence type="predicted"/>
<dbReference type="GO" id="GO:0004519">
    <property type="term" value="F:endonuclease activity"/>
    <property type="evidence" value="ECO:0007669"/>
    <property type="project" value="UniProtKB-KW"/>
</dbReference>
<sequence>MVPFTMHGANVRSRISSEEWKKVCKVVHKQAGLKHHCQICRQSGKDQGFEWPVECHEKWHYDDKRHTQTLTGMLSLCPMCHKAKHYGLAVKQGYERQVRKHLMRVNRWSEAQLDVYISESMATVKERSAYTWTLDLTYLNNYEYSFLGTEFTENEKSNCSTVVFY</sequence>
<protein>
    <submittedName>
        <fullName evidence="1">HNH endonuclease</fullName>
    </submittedName>
</protein>
<keyword evidence="1" id="KW-0255">Endonuclease</keyword>
<evidence type="ECO:0000313" key="1">
    <source>
        <dbReference type="EMBL" id="QNP48392.1"/>
    </source>
</evidence>
<name>A0A7H0GJC6_9BURK</name>
<dbReference type="EMBL" id="CP060783">
    <property type="protein sequence ID" value="QNP48392.1"/>
    <property type="molecule type" value="Genomic_DNA"/>
</dbReference>
<keyword evidence="2" id="KW-1185">Reference proteome</keyword>